<evidence type="ECO:0000313" key="2">
    <source>
        <dbReference type="Proteomes" id="UP000828941"/>
    </source>
</evidence>
<dbReference type="EMBL" id="CM039437">
    <property type="protein sequence ID" value="KAI4308400.1"/>
    <property type="molecule type" value="Genomic_DNA"/>
</dbReference>
<name>A0ACB9LFQ3_BAUVA</name>
<protein>
    <submittedName>
        <fullName evidence="1">Uncharacterized protein</fullName>
    </submittedName>
</protein>
<comment type="caution">
    <text evidence="1">The sequence shown here is derived from an EMBL/GenBank/DDBJ whole genome shotgun (WGS) entry which is preliminary data.</text>
</comment>
<dbReference type="Proteomes" id="UP000828941">
    <property type="component" value="Chromosome 12"/>
</dbReference>
<organism evidence="1 2">
    <name type="scientific">Bauhinia variegata</name>
    <name type="common">Purple orchid tree</name>
    <name type="synonym">Phanera variegata</name>
    <dbReference type="NCBI Taxonomy" id="167791"/>
    <lineage>
        <taxon>Eukaryota</taxon>
        <taxon>Viridiplantae</taxon>
        <taxon>Streptophyta</taxon>
        <taxon>Embryophyta</taxon>
        <taxon>Tracheophyta</taxon>
        <taxon>Spermatophyta</taxon>
        <taxon>Magnoliopsida</taxon>
        <taxon>eudicotyledons</taxon>
        <taxon>Gunneridae</taxon>
        <taxon>Pentapetalae</taxon>
        <taxon>rosids</taxon>
        <taxon>fabids</taxon>
        <taxon>Fabales</taxon>
        <taxon>Fabaceae</taxon>
        <taxon>Cercidoideae</taxon>
        <taxon>Cercideae</taxon>
        <taxon>Bauhiniinae</taxon>
        <taxon>Bauhinia</taxon>
    </lineage>
</organism>
<reference evidence="1 2" key="1">
    <citation type="journal article" date="2022" name="DNA Res.">
        <title>Chromosomal-level genome assembly of the orchid tree Bauhinia variegata (Leguminosae; Cercidoideae) supports the allotetraploid origin hypothesis of Bauhinia.</title>
        <authorList>
            <person name="Zhong Y."/>
            <person name="Chen Y."/>
            <person name="Zheng D."/>
            <person name="Pang J."/>
            <person name="Liu Y."/>
            <person name="Luo S."/>
            <person name="Meng S."/>
            <person name="Qian L."/>
            <person name="Wei D."/>
            <person name="Dai S."/>
            <person name="Zhou R."/>
        </authorList>
    </citation>
    <scope>NUCLEOTIDE SEQUENCE [LARGE SCALE GENOMIC DNA]</scope>
    <source>
        <strain evidence="1">BV-YZ2020</strain>
    </source>
</reference>
<sequence length="103" mass="12203">MCNKELLIRNHLNVYAFSPNRSTEWKTIESQLTTFNSLSIFIVSIPYIPKVTLFLCQNKINPESYYRELRLAFQPFLSITNWILLQSVSCHSIFIQQLKWPYA</sequence>
<proteinExistence type="predicted"/>
<keyword evidence="2" id="KW-1185">Reference proteome</keyword>
<gene>
    <name evidence="1" type="ORF">L6164_031480</name>
</gene>
<accession>A0ACB9LFQ3</accession>
<evidence type="ECO:0000313" key="1">
    <source>
        <dbReference type="EMBL" id="KAI4308400.1"/>
    </source>
</evidence>